<feature type="domain" description="Adenosine deaminase" evidence="7">
    <location>
        <begin position="7"/>
        <end position="320"/>
    </location>
</feature>
<protein>
    <recommendedName>
        <fullName evidence="3">adenosine deaminase</fullName>
        <ecNumber evidence="3">3.5.4.4</ecNumber>
    </recommendedName>
</protein>
<sequence length="333" mass="36167">MDLAALPKVELHSHLDCCLSYDAVGQIDPGTTRERYDRQFVAPARCGSLADYLRYTLNHRAALQTERALRIAVRDAFAQMAADHVVYAELRFAPLVHLEEGLTPDEVVGAVAEETVRQTQETGIEASIILCTLRDFDTDASLRTARLVERHAALGPVTALDIAGDEATYPLDPHLPAFERVRQAGLGVTVHAGEAAGPASVWEALDAVATRRIGHGVRAVEDSDLVARLAEERIHLELCPSCNVQTGAVPAFDAHPVDQLRNAGVRVGISTDTRGVSDIRLTQEYQRLHETFGWTLADYARVNRDALDASFAPADVRARVGGLLDAAYSEVSS</sequence>
<dbReference type="InterPro" id="IPR006330">
    <property type="entry name" value="Ado/ade_deaminase"/>
</dbReference>
<evidence type="ECO:0000256" key="3">
    <source>
        <dbReference type="ARBA" id="ARBA00012784"/>
    </source>
</evidence>
<evidence type="ECO:0000256" key="4">
    <source>
        <dbReference type="ARBA" id="ARBA00022723"/>
    </source>
</evidence>
<comment type="similarity">
    <text evidence="2">Belongs to the metallo-dependent hydrolases superfamily. Adenosine and AMP deaminases family.</text>
</comment>
<dbReference type="PANTHER" id="PTHR11409">
    <property type="entry name" value="ADENOSINE DEAMINASE"/>
    <property type="match status" value="1"/>
</dbReference>
<keyword evidence="9" id="KW-1185">Reference proteome</keyword>
<dbReference type="Proteomes" id="UP000638648">
    <property type="component" value="Unassembled WGS sequence"/>
</dbReference>
<reference evidence="8" key="1">
    <citation type="submission" date="2020-10" db="EMBL/GenBank/DDBJ databases">
        <title>Sequencing the genomes of 1000 actinobacteria strains.</title>
        <authorList>
            <person name="Klenk H.-P."/>
        </authorList>
    </citation>
    <scope>NUCLEOTIDE SEQUENCE</scope>
    <source>
        <strain evidence="8">DSM 45354</strain>
    </source>
</reference>
<keyword evidence="5 8" id="KW-0378">Hydrolase</keyword>
<accession>A0A927RCN7</accession>
<dbReference type="GO" id="GO:0005829">
    <property type="term" value="C:cytosol"/>
    <property type="evidence" value="ECO:0007669"/>
    <property type="project" value="TreeGrafter"/>
</dbReference>
<dbReference type="Pfam" id="PF00962">
    <property type="entry name" value="A_deaminase"/>
    <property type="match status" value="1"/>
</dbReference>
<evidence type="ECO:0000256" key="5">
    <source>
        <dbReference type="ARBA" id="ARBA00022801"/>
    </source>
</evidence>
<keyword evidence="6" id="KW-0862">Zinc</keyword>
<comment type="caution">
    <text evidence="8">The sequence shown here is derived from an EMBL/GenBank/DDBJ whole genome shotgun (WGS) entry which is preliminary data.</text>
</comment>
<gene>
    <name evidence="8" type="ORF">HEB94_008310</name>
</gene>
<dbReference type="InterPro" id="IPR032466">
    <property type="entry name" value="Metal_Hydrolase"/>
</dbReference>
<dbReference type="AlphaFoldDB" id="A0A927RCN7"/>
<proteinExistence type="inferred from homology"/>
<dbReference type="GO" id="GO:0006154">
    <property type="term" value="P:adenosine catabolic process"/>
    <property type="evidence" value="ECO:0007669"/>
    <property type="project" value="TreeGrafter"/>
</dbReference>
<evidence type="ECO:0000256" key="6">
    <source>
        <dbReference type="ARBA" id="ARBA00022833"/>
    </source>
</evidence>
<dbReference type="NCBIfam" id="TIGR01430">
    <property type="entry name" value="aden_deam"/>
    <property type="match status" value="1"/>
</dbReference>
<dbReference type="Gene3D" id="3.20.20.140">
    <property type="entry name" value="Metal-dependent hydrolases"/>
    <property type="match status" value="1"/>
</dbReference>
<evidence type="ECO:0000259" key="7">
    <source>
        <dbReference type="Pfam" id="PF00962"/>
    </source>
</evidence>
<comment type="cofactor">
    <cofactor evidence="1">
        <name>Zn(2+)</name>
        <dbReference type="ChEBI" id="CHEBI:29105"/>
    </cofactor>
</comment>
<organism evidence="8 9">
    <name type="scientific">Actinopolymorpha pittospori</name>
    <dbReference type="NCBI Taxonomy" id="648752"/>
    <lineage>
        <taxon>Bacteria</taxon>
        <taxon>Bacillati</taxon>
        <taxon>Actinomycetota</taxon>
        <taxon>Actinomycetes</taxon>
        <taxon>Propionibacteriales</taxon>
        <taxon>Actinopolymorphaceae</taxon>
        <taxon>Actinopolymorpha</taxon>
    </lineage>
</organism>
<dbReference type="EC" id="3.5.4.4" evidence="3"/>
<dbReference type="GO" id="GO:0046103">
    <property type="term" value="P:inosine biosynthetic process"/>
    <property type="evidence" value="ECO:0007669"/>
    <property type="project" value="TreeGrafter"/>
</dbReference>
<evidence type="ECO:0000313" key="9">
    <source>
        <dbReference type="Proteomes" id="UP000638648"/>
    </source>
</evidence>
<dbReference type="RefSeq" id="WP_192754673.1">
    <property type="nucleotide sequence ID" value="NZ_BAABJL010000178.1"/>
</dbReference>
<dbReference type="GO" id="GO:0043103">
    <property type="term" value="P:hypoxanthine salvage"/>
    <property type="evidence" value="ECO:0007669"/>
    <property type="project" value="TreeGrafter"/>
</dbReference>
<name>A0A927RCN7_9ACTN</name>
<dbReference type="PANTHER" id="PTHR11409:SF43">
    <property type="entry name" value="ADENOSINE DEAMINASE"/>
    <property type="match status" value="1"/>
</dbReference>
<evidence type="ECO:0000256" key="2">
    <source>
        <dbReference type="ARBA" id="ARBA00006676"/>
    </source>
</evidence>
<evidence type="ECO:0000256" key="1">
    <source>
        <dbReference type="ARBA" id="ARBA00001947"/>
    </source>
</evidence>
<dbReference type="EMBL" id="JADBEM010000001">
    <property type="protein sequence ID" value="MBE1611462.1"/>
    <property type="molecule type" value="Genomic_DNA"/>
</dbReference>
<dbReference type="GO" id="GO:0046872">
    <property type="term" value="F:metal ion binding"/>
    <property type="evidence" value="ECO:0007669"/>
    <property type="project" value="UniProtKB-KW"/>
</dbReference>
<dbReference type="GO" id="GO:0004000">
    <property type="term" value="F:adenosine deaminase activity"/>
    <property type="evidence" value="ECO:0007669"/>
    <property type="project" value="UniProtKB-ARBA"/>
</dbReference>
<keyword evidence="4" id="KW-0479">Metal-binding</keyword>
<dbReference type="InterPro" id="IPR001365">
    <property type="entry name" value="A_deaminase_dom"/>
</dbReference>
<evidence type="ECO:0000313" key="8">
    <source>
        <dbReference type="EMBL" id="MBE1611462.1"/>
    </source>
</evidence>
<dbReference type="SUPFAM" id="SSF51556">
    <property type="entry name" value="Metallo-dependent hydrolases"/>
    <property type="match status" value="1"/>
</dbReference>